<comment type="caution">
    <text evidence="8">The sequence shown here is derived from an EMBL/GenBank/DDBJ whole genome shotgun (WGS) entry which is preliminary data.</text>
</comment>
<proteinExistence type="predicted"/>
<evidence type="ECO:0000256" key="6">
    <source>
        <dbReference type="SAM" id="Phobius"/>
    </source>
</evidence>
<evidence type="ECO:0000256" key="2">
    <source>
        <dbReference type="ARBA" id="ARBA00022475"/>
    </source>
</evidence>
<accession>A0AAV3U5F5</accession>
<evidence type="ECO:0000259" key="7">
    <source>
        <dbReference type="Pfam" id="PF06271"/>
    </source>
</evidence>
<feature type="transmembrane region" description="Helical" evidence="6">
    <location>
        <begin position="70"/>
        <end position="89"/>
    </location>
</feature>
<feature type="transmembrane region" description="Helical" evidence="6">
    <location>
        <begin position="123"/>
        <end position="146"/>
    </location>
</feature>
<dbReference type="Proteomes" id="UP001409585">
    <property type="component" value="Unassembled WGS sequence"/>
</dbReference>
<gene>
    <name evidence="8" type="ORF">GCM10025791_31610</name>
</gene>
<dbReference type="RefSeq" id="WP_345424429.1">
    <property type="nucleotide sequence ID" value="NZ_AP031496.1"/>
</dbReference>
<evidence type="ECO:0000256" key="1">
    <source>
        <dbReference type="ARBA" id="ARBA00004651"/>
    </source>
</evidence>
<sequence>MEANIYKTPEAELAQQVKTEETDLASRGNRFIAALFDSLIIFPFTVLLMRYTGVFEAMSSGKEPALKSTLILTLASIAIFLAINGWLLFRDGQTLGKKLFRVKIVTLAGSKASVADLAKRYGFSWAIGYLPVIGVIASLVNVLFIFGKERRCLHDFVAGTKVIAVKKQKHSPEENKQSK</sequence>
<dbReference type="Pfam" id="PF06271">
    <property type="entry name" value="RDD"/>
    <property type="match status" value="1"/>
</dbReference>
<dbReference type="InterPro" id="IPR010432">
    <property type="entry name" value="RDD"/>
</dbReference>
<dbReference type="EMBL" id="BAABLX010000028">
    <property type="protein sequence ID" value="GAA4949103.1"/>
    <property type="molecule type" value="Genomic_DNA"/>
</dbReference>
<feature type="domain" description="RDD" evidence="7">
    <location>
        <begin position="25"/>
        <end position="159"/>
    </location>
</feature>
<evidence type="ECO:0000256" key="3">
    <source>
        <dbReference type="ARBA" id="ARBA00022692"/>
    </source>
</evidence>
<keyword evidence="5 6" id="KW-0472">Membrane</keyword>
<dbReference type="PANTHER" id="PTHR36115:SF4">
    <property type="entry name" value="MEMBRANE PROTEIN"/>
    <property type="match status" value="1"/>
</dbReference>
<keyword evidence="9" id="KW-1185">Reference proteome</keyword>
<name>A0AAV3U5F5_9ALTE</name>
<evidence type="ECO:0000313" key="9">
    <source>
        <dbReference type="Proteomes" id="UP001409585"/>
    </source>
</evidence>
<feature type="transmembrane region" description="Helical" evidence="6">
    <location>
        <begin position="31"/>
        <end position="49"/>
    </location>
</feature>
<evidence type="ECO:0000313" key="8">
    <source>
        <dbReference type="EMBL" id="GAA4949103.1"/>
    </source>
</evidence>
<keyword evidence="2" id="KW-1003">Cell membrane</keyword>
<keyword evidence="3 6" id="KW-0812">Transmembrane</keyword>
<reference evidence="9" key="1">
    <citation type="journal article" date="2019" name="Int. J. Syst. Evol. Microbiol.">
        <title>The Global Catalogue of Microorganisms (GCM) 10K type strain sequencing project: providing services to taxonomists for standard genome sequencing and annotation.</title>
        <authorList>
            <consortium name="The Broad Institute Genomics Platform"/>
            <consortium name="The Broad Institute Genome Sequencing Center for Infectious Disease"/>
            <person name="Wu L."/>
            <person name="Ma J."/>
        </authorList>
    </citation>
    <scope>NUCLEOTIDE SEQUENCE [LARGE SCALE GENOMIC DNA]</scope>
    <source>
        <strain evidence="9">JCM 19134</strain>
    </source>
</reference>
<evidence type="ECO:0000256" key="4">
    <source>
        <dbReference type="ARBA" id="ARBA00022989"/>
    </source>
</evidence>
<organism evidence="8 9">
    <name type="scientific">Halioxenophilus aromaticivorans</name>
    <dbReference type="NCBI Taxonomy" id="1306992"/>
    <lineage>
        <taxon>Bacteria</taxon>
        <taxon>Pseudomonadati</taxon>
        <taxon>Pseudomonadota</taxon>
        <taxon>Gammaproteobacteria</taxon>
        <taxon>Alteromonadales</taxon>
        <taxon>Alteromonadaceae</taxon>
        <taxon>Halioxenophilus</taxon>
    </lineage>
</organism>
<keyword evidence="4 6" id="KW-1133">Transmembrane helix</keyword>
<comment type="subcellular location">
    <subcellularLocation>
        <location evidence="1">Cell membrane</location>
        <topology evidence="1">Multi-pass membrane protein</topology>
    </subcellularLocation>
</comment>
<dbReference type="AlphaFoldDB" id="A0AAV3U5F5"/>
<protein>
    <recommendedName>
        <fullName evidence="7">RDD domain-containing protein</fullName>
    </recommendedName>
</protein>
<dbReference type="PANTHER" id="PTHR36115">
    <property type="entry name" value="PROLINE-RICH ANTIGEN HOMOLOG-RELATED"/>
    <property type="match status" value="1"/>
</dbReference>
<dbReference type="GO" id="GO:0005886">
    <property type="term" value="C:plasma membrane"/>
    <property type="evidence" value="ECO:0007669"/>
    <property type="project" value="UniProtKB-SubCell"/>
</dbReference>
<dbReference type="InterPro" id="IPR051791">
    <property type="entry name" value="Pra-immunoreactive"/>
</dbReference>
<evidence type="ECO:0000256" key="5">
    <source>
        <dbReference type="ARBA" id="ARBA00023136"/>
    </source>
</evidence>